<dbReference type="Proteomes" id="UP000276776">
    <property type="component" value="Unassembled WGS sequence"/>
</dbReference>
<evidence type="ECO:0000259" key="1">
    <source>
        <dbReference type="PROSITE" id="PS51029"/>
    </source>
</evidence>
<dbReference type="OMA" id="ENVGRVW"/>
<dbReference type="PANTHER" id="PTHR12243">
    <property type="entry name" value="MADF DOMAIN TRANSCRIPTION FACTOR"/>
    <property type="match status" value="1"/>
</dbReference>
<accession>A0A0N5D9K1</accession>
<keyword evidence="3" id="KW-1185">Reference proteome</keyword>
<dbReference type="PROSITE" id="PS51029">
    <property type="entry name" value="MADF"/>
    <property type="match status" value="1"/>
</dbReference>
<dbReference type="PANTHER" id="PTHR12243:SF67">
    <property type="entry name" value="COREPRESSOR OF PANGOLIN, ISOFORM A-RELATED"/>
    <property type="match status" value="1"/>
</dbReference>
<organism evidence="4">
    <name type="scientific">Thelazia callipaeda</name>
    <name type="common">Oriental eyeworm</name>
    <name type="synonym">Parasitic nematode</name>
    <dbReference type="NCBI Taxonomy" id="103827"/>
    <lineage>
        <taxon>Eukaryota</taxon>
        <taxon>Metazoa</taxon>
        <taxon>Ecdysozoa</taxon>
        <taxon>Nematoda</taxon>
        <taxon>Chromadorea</taxon>
        <taxon>Rhabditida</taxon>
        <taxon>Spirurina</taxon>
        <taxon>Spiruromorpha</taxon>
        <taxon>Thelazioidea</taxon>
        <taxon>Thelaziidae</taxon>
        <taxon>Thelazia</taxon>
    </lineage>
</organism>
<protein>
    <submittedName>
        <fullName evidence="4">MADF domain-containing protein</fullName>
    </submittedName>
</protein>
<evidence type="ECO:0000313" key="4">
    <source>
        <dbReference type="WBParaSite" id="TCLT_0000981601-mRNA-1"/>
    </source>
</evidence>
<gene>
    <name evidence="2" type="ORF">TCLT_LOCUS9805</name>
</gene>
<proteinExistence type="predicted"/>
<dbReference type="WBParaSite" id="TCLT_0000981601-mRNA-1">
    <property type="protein sequence ID" value="TCLT_0000981601-mRNA-1"/>
    <property type="gene ID" value="TCLT_0000981601"/>
</dbReference>
<reference evidence="2 3" key="2">
    <citation type="submission" date="2018-11" db="EMBL/GenBank/DDBJ databases">
        <authorList>
            <consortium name="Pathogen Informatics"/>
        </authorList>
    </citation>
    <scope>NUCLEOTIDE SEQUENCE [LARGE SCALE GENOMIC DNA]</scope>
</reference>
<evidence type="ECO:0000313" key="3">
    <source>
        <dbReference type="Proteomes" id="UP000276776"/>
    </source>
</evidence>
<evidence type="ECO:0000313" key="2">
    <source>
        <dbReference type="EMBL" id="VDN07469.1"/>
    </source>
</evidence>
<dbReference type="Pfam" id="PF10545">
    <property type="entry name" value="MADF_DNA_bdg"/>
    <property type="match status" value="1"/>
</dbReference>
<reference evidence="4" key="1">
    <citation type="submission" date="2017-02" db="UniProtKB">
        <authorList>
            <consortium name="WormBaseParasite"/>
        </authorList>
    </citation>
    <scope>IDENTIFICATION</scope>
</reference>
<dbReference type="GO" id="GO:0005667">
    <property type="term" value="C:transcription regulator complex"/>
    <property type="evidence" value="ECO:0007669"/>
    <property type="project" value="TreeGrafter"/>
</dbReference>
<dbReference type="InterPro" id="IPR006578">
    <property type="entry name" value="MADF-dom"/>
</dbReference>
<feature type="domain" description="MADF" evidence="1">
    <location>
        <begin position="15"/>
        <end position="103"/>
    </location>
</feature>
<dbReference type="OrthoDB" id="5803771at2759"/>
<name>A0A0N5D9K1_THECL</name>
<dbReference type="InterPro" id="IPR039353">
    <property type="entry name" value="TF_Adf1"/>
</dbReference>
<dbReference type="GO" id="GO:0006357">
    <property type="term" value="P:regulation of transcription by RNA polymerase II"/>
    <property type="evidence" value="ECO:0007669"/>
    <property type="project" value="TreeGrafter"/>
</dbReference>
<dbReference type="GO" id="GO:0005634">
    <property type="term" value="C:nucleus"/>
    <property type="evidence" value="ECO:0007669"/>
    <property type="project" value="TreeGrafter"/>
</dbReference>
<dbReference type="SMART" id="SM00595">
    <property type="entry name" value="MADF"/>
    <property type="match status" value="1"/>
</dbReference>
<sequence length="434" mass="48357">MEQLEAAGGSEALFDLINIIRQDPSIWDRASSSFITHTDLKIHKFAEIAEQLNLESVTAEVVALAWRELSEKYRRRLYDGKRRNGATNWPYFEAMSFLRDQYEQTKWYRPLTIPRSVHFSSSSNFSQLVDTFLTAQAVIDAEQSVSKNVEPMLSVTLSDSLQVARHLFLHTIILSENKILIEAKGNAMLAVPGSGDERKNEFGTKYELIDPSFHSFSATDQNELNGNVDVDNIAIASAADSTKSPETYDEKQTVSPAASVDGLTQNGNHGVLDGTTASCKGRLRTNRYEVYRNPRRIWKHQKQSLFHQASPAVTSGASGTSSGEAVAEILRSVRASSSDDSSSPYCVNPSTQLIQQQGFLAPDNPSKWENVGRVWIDMMKSIRSSQLALAAHKYIINTLFSVLEADQQLLGTDPNTTRVRIRDVAPQIEITMHQ</sequence>
<dbReference type="EMBL" id="UYYF01004885">
    <property type="protein sequence ID" value="VDN07469.1"/>
    <property type="molecule type" value="Genomic_DNA"/>
</dbReference>
<dbReference type="AlphaFoldDB" id="A0A0N5D9K1"/>